<protein>
    <recommendedName>
        <fullName evidence="3">CCHC-type domain-containing protein</fullName>
    </recommendedName>
</protein>
<dbReference type="AlphaFoldDB" id="A0A6L2LRH3"/>
<feature type="region of interest" description="Disordered" evidence="2">
    <location>
        <begin position="87"/>
        <end position="162"/>
    </location>
</feature>
<dbReference type="EMBL" id="BKCJ010004920">
    <property type="protein sequence ID" value="GEU63850.1"/>
    <property type="molecule type" value="Genomic_DNA"/>
</dbReference>
<gene>
    <name evidence="4" type="ORF">Tci_035828</name>
</gene>
<feature type="region of interest" description="Disordered" evidence="2">
    <location>
        <begin position="45"/>
        <end position="73"/>
    </location>
</feature>
<evidence type="ECO:0000256" key="1">
    <source>
        <dbReference type="PROSITE-ProRule" id="PRU00047"/>
    </source>
</evidence>
<feature type="compositionally biased region" description="Polar residues" evidence="2">
    <location>
        <begin position="96"/>
        <end position="107"/>
    </location>
</feature>
<accession>A0A6L2LRH3</accession>
<dbReference type="GO" id="GO:0003676">
    <property type="term" value="F:nucleic acid binding"/>
    <property type="evidence" value="ECO:0007669"/>
    <property type="project" value="InterPro"/>
</dbReference>
<feature type="region of interest" description="Disordered" evidence="2">
    <location>
        <begin position="457"/>
        <end position="478"/>
    </location>
</feature>
<dbReference type="GO" id="GO:0008270">
    <property type="term" value="F:zinc ion binding"/>
    <property type="evidence" value="ECO:0007669"/>
    <property type="project" value="UniProtKB-KW"/>
</dbReference>
<evidence type="ECO:0000259" key="3">
    <source>
        <dbReference type="PROSITE" id="PS50158"/>
    </source>
</evidence>
<feature type="region of interest" description="Disordered" evidence="2">
    <location>
        <begin position="895"/>
        <end position="915"/>
    </location>
</feature>
<reference evidence="4" key="1">
    <citation type="journal article" date="2019" name="Sci. Rep.">
        <title>Draft genome of Tanacetum cinerariifolium, the natural source of mosquito coil.</title>
        <authorList>
            <person name="Yamashiro T."/>
            <person name="Shiraishi A."/>
            <person name="Satake H."/>
            <person name="Nakayama K."/>
        </authorList>
    </citation>
    <scope>NUCLEOTIDE SEQUENCE</scope>
</reference>
<dbReference type="InterPro" id="IPR001878">
    <property type="entry name" value="Znf_CCHC"/>
</dbReference>
<evidence type="ECO:0000256" key="2">
    <source>
        <dbReference type="SAM" id="MobiDB-lite"/>
    </source>
</evidence>
<feature type="region of interest" description="Disordered" evidence="2">
    <location>
        <begin position="648"/>
        <end position="672"/>
    </location>
</feature>
<dbReference type="Gene3D" id="4.10.60.10">
    <property type="entry name" value="Zinc finger, CCHC-type"/>
    <property type="match status" value="1"/>
</dbReference>
<evidence type="ECO:0000313" key="4">
    <source>
        <dbReference type="EMBL" id="GEU63850.1"/>
    </source>
</evidence>
<name>A0A6L2LRH3_TANCI</name>
<organism evidence="4">
    <name type="scientific">Tanacetum cinerariifolium</name>
    <name type="common">Dalmatian daisy</name>
    <name type="synonym">Chrysanthemum cinerariifolium</name>
    <dbReference type="NCBI Taxonomy" id="118510"/>
    <lineage>
        <taxon>Eukaryota</taxon>
        <taxon>Viridiplantae</taxon>
        <taxon>Streptophyta</taxon>
        <taxon>Embryophyta</taxon>
        <taxon>Tracheophyta</taxon>
        <taxon>Spermatophyta</taxon>
        <taxon>Magnoliopsida</taxon>
        <taxon>eudicotyledons</taxon>
        <taxon>Gunneridae</taxon>
        <taxon>Pentapetalae</taxon>
        <taxon>asterids</taxon>
        <taxon>campanulids</taxon>
        <taxon>Asterales</taxon>
        <taxon>Asteraceae</taxon>
        <taxon>Asteroideae</taxon>
        <taxon>Anthemideae</taxon>
        <taxon>Anthemidinae</taxon>
        <taxon>Tanacetum</taxon>
    </lineage>
</organism>
<proteinExistence type="predicted"/>
<feature type="compositionally biased region" description="Pro residues" evidence="2">
    <location>
        <begin position="356"/>
        <end position="380"/>
    </location>
</feature>
<keyword evidence="1" id="KW-0479">Metal-binding</keyword>
<sequence>MSPIFWPFPVKWRRRTPYNMYPKPLPNPWFTKVDFLVSDDKPKAPKAALQFPGQAPSSPDYVPGPEHPPLPKYIPGLEYPKYLIPSDDEVPIKDQPVSTDASPTTLSPGYAVNSDPKKDPEEDLEEDPADYPVDGGDDDDDKKKMEDEASEEDEEKEHLALTDSTTLPIIDPVPLAEQTQAFETNEFATTPLSPPTHTSPTYADAPLGYRVAMIRSRAASPPLVPSPKLRRDRISKRLCLTAPALTFKVKESSAAAARYPGSNVTHVTNYSFVNIVDATPGRLMSKEVGYGIADVWDDMVEDMKERAPNTLVELSQRVTDLAATLARDTYEMRYHLYTAMLLESQAPEVAPQSPGQAPPSPDYVPGPEHPPSPKYIPGPEYPKYLVPSDDEVPIKDQPVPTNASPTSLSPGYAVDSDPKKELEEDPEEDPEEHLAPTNSTTLPVVDPVPLAEQTQAFETNESSLTPPSPPTHTSPTYVDAPLGYRVAMIRSRVASPPLIHSPPLTLSSPPPLTLPAPSSPLPLPAIYHRKDVPEANVPPQKRLCLTALTLREFGYGIADVWDDMVGDMKDRAPNILEELSQRVTDLAATLAQDTHEMRYYIDTSMLLESDVRQAQQAWSQAMTVKRRYMHEQISVLQGQRIEDSEILSQHIQQGHDRTREPELARDPEPQDIPANAGCMDLLSSFSYLKMSPKRTTTTTHMTDAAIKAIITQGVADALAEYEAYRSSGNGDDSHDSGSGRRIEHATCNNCTIVYQIKFATYTLLRNVLTWWNFHIKTVGHDTAYGIPWKTLKKMVTDKYYPRAEIKKLEIKVCNLKVKGTDVLSYNQRFQELALMCRRMFPEESDEVENYVGRLPNMIQGSVMASKPKIMQDAIEFVTELMDQKIYTFADRQAENKRKLDDNSRNNQNQQQPFKRQNVAKAYTVGPGEKKVYGVSKPLYLKCNYLYDGQCAPKCNNCKIAGHLARDCRSPAATDNNQRGPVVNQRVVTCFECRVQGHYNRGN</sequence>
<keyword evidence="1" id="KW-0863">Zinc-finger</keyword>
<feature type="compositionally biased region" description="Basic and acidic residues" evidence="2">
    <location>
        <begin position="653"/>
        <end position="668"/>
    </location>
</feature>
<feature type="domain" description="CCHC-type" evidence="3">
    <location>
        <begin position="953"/>
        <end position="969"/>
    </location>
</feature>
<dbReference type="PROSITE" id="PS50158">
    <property type="entry name" value="ZF_CCHC"/>
    <property type="match status" value="1"/>
</dbReference>
<dbReference type="SMART" id="SM00343">
    <property type="entry name" value="ZnF_C2HC"/>
    <property type="match status" value="1"/>
</dbReference>
<comment type="caution">
    <text evidence="4">The sequence shown here is derived from an EMBL/GenBank/DDBJ whole genome shotgun (WGS) entry which is preliminary data.</text>
</comment>
<feature type="compositionally biased region" description="Acidic residues" evidence="2">
    <location>
        <begin position="121"/>
        <end position="140"/>
    </location>
</feature>
<feature type="region of interest" description="Disordered" evidence="2">
    <location>
        <begin position="347"/>
        <end position="445"/>
    </location>
</feature>
<feature type="compositionally biased region" description="Polar residues" evidence="2">
    <location>
        <begin position="399"/>
        <end position="409"/>
    </location>
</feature>
<keyword evidence="1" id="KW-0862">Zinc</keyword>